<comment type="caution">
    <text evidence="10">The sequence shown here is derived from an EMBL/GenBank/DDBJ whole genome shotgun (WGS) entry which is preliminary data.</text>
</comment>
<evidence type="ECO:0000256" key="7">
    <source>
        <dbReference type="SAM" id="MobiDB-lite"/>
    </source>
</evidence>
<evidence type="ECO:0000259" key="9">
    <source>
        <dbReference type="PROSITE" id="PS50059"/>
    </source>
</evidence>
<evidence type="ECO:0000256" key="3">
    <source>
        <dbReference type="ARBA" id="ARBA00023110"/>
    </source>
</evidence>
<organism evidence="10 11">
    <name type="scientific">Wickerhamomyces mucosus</name>
    <dbReference type="NCBI Taxonomy" id="1378264"/>
    <lineage>
        <taxon>Eukaryota</taxon>
        <taxon>Fungi</taxon>
        <taxon>Dikarya</taxon>
        <taxon>Ascomycota</taxon>
        <taxon>Saccharomycotina</taxon>
        <taxon>Saccharomycetes</taxon>
        <taxon>Phaffomycetales</taxon>
        <taxon>Wickerhamomycetaceae</taxon>
        <taxon>Wickerhamomyces</taxon>
    </lineage>
</organism>
<dbReference type="AlphaFoldDB" id="A0A9P8TGS1"/>
<dbReference type="SUPFAM" id="SSF54534">
    <property type="entry name" value="FKBP-like"/>
    <property type="match status" value="1"/>
</dbReference>
<reference evidence="10" key="2">
    <citation type="submission" date="2021-01" db="EMBL/GenBank/DDBJ databases">
        <authorList>
            <person name="Schikora-Tamarit M.A."/>
        </authorList>
    </citation>
    <scope>NUCLEOTIDE SEQUENCE</scope>
    <source>
        <strain evidence="10">CBS6341</strain>
    </source>
</reference>
<gene>
    <name evidence="10" type="ORF">WICMUC_001643</name>
</gene>
<feature type="compositionally biased region" description="Acidic residues" evidence="7">
    <location>
        <begin position="134"/>
        <end position="144"/>
    </location>
</feature>
<reference evidence="10" key="1">
    <citation type="journal article" date="2021" name="Open Biol.">
        <title>Shared evolutionary footprints suggest mitochondrial oxidative damage underlies multiple complex I losses in fungi.</title>
        <authorList>
            <person name="Schikora-Tamarit M.A."/>
            <person name="Marcet-Houben M."/>
            <person name="Nosek J."/>
            <person name="Gabaldon T."/>
        </authorList>
    </citation>
    <scope>NUCLEOTIDE SEQUENCE</scope>
    <source>
        <strain evidence="10">CBS6341</strain>
    </source>
</reference>
<dbReference type="Gene3D" id="3.10.50.40">
    <property type="match status" value="1"/>
</dbReference>
<accession>A0A9P8TGS1</accession>
<evidence type="ECO:0000256" key="5">
    <source>
        <dbReference type="ARBA" id="ARBA00024206"/>
    </source>
</evidence>
<keyword evidence="11" id="KW-1185">Reference proteome</keyword>
<feature type="signal peptide" evidence="8">
    <location>
        <begin position="1"/>
        <end position="18"/>
    </location>
</feature>
<evidence type="ECO:0000256" key="8">
    <source>
        <dbReference type="SAM" id="SignalP"/>
    </source>
</evidence>
<name>A0A9P8TGS1_9ASCO</name>
<dbReference type="PANTHER" id="PTHR45779">
    <property type="entry name" value="PEPTIDYLPROLYL ISOMERASE"/>
    <property type="match status" value="1"/>
</dbReference>
<comment type="catalytic activity">
    <reaction evidence="1 6">
        <text>[protein]-peptidylproline (omega=180) = [protein]-peptidylproline (omega=0)</text>
        <dbReference type="Rhea" id="RHEA:16237"/>
        <dbReference type="Rhea" id="RHEA-COMP:10747"/>
        <dbReference type="Rhea" id="RHEA-COMP:10748"/>
        <dbReference type="ChEBI" id="CHEBI:83833"/>
        <dbReference type="ChEBI" id="CHEBI:83834"/>
        <dbReference type="EC" id="5.2.1.8"/>
    </reaction>
</comment>
<evidence type="ECO:0000256" key="4">
    <source>
        <dbReference type="ARBA" id="ARBA00023235"/>
    </source>
</evidence>
<feature type="chain" id="PRO_5040297911" description="peptidylprolyl isomerase" evidence="8">
    <location>
        <begin position="19"/>
        <end position="156"/>
    </location>
</feature>
<dbReference type="InterPro" id="IPR001179">
    <property type="entry name" value="PPIase_FKBP_dom"/>
</dbReference>
<dbReference type="EC" id="5.2.1.8" evidence="2 6"/>
<feature type="region of interest" description="Disordered" evidence="7">
    <location>
        <begin position="131"/>
        <end position="156"/>
    </location>
</feature>
<keyword evidence="8" id="KW-0732">Signal</keyword>
<dbReference type="GO" id="GO:0005783">
    <property type="term" value="C:endoplasmic reticulum"/>
    <property type="evidence" value="ECO:0007669"/>
    <property type="project" value="TreeGrafter"/>
</dbReference>
<feature type="domain" description="PPIase FKBP-type" evidence="9">
    <location>
        <begin position="39"/>
        <end position="128"/>
    </location>
</feature>
<dbReference type="PANTHER" id="PTHR45779:SF7">
    <property type="entry name" value="PEPTIDYLPROLYL ISOMERASE"/>
    <property type="match status" value="1"/>
</dbReference>
<dbReference type="Proteomes" id="UP000769528">
    <property type="component" value="Unassembled WGS sequence"/>
</dbReference>
<evidence type="ECO:0000313" key="11">
    <source>
        <dbReference type="Proteomes" id="UP000769528"/>
    </source>
</evidence>
<dbReference type="PROSITE" id="PS50059">
    <property type="entry name" value="FKBP_PPIASE"/>
    <property type="match status" value="1"/>
</dbReference>
<keyword evidence="3 6" id="KW-0697">Rotamase</keyword>
<sequence length="156" mass="17077">MQLQSIISLLSIASIALSTQVDIGRIYKPFNCEIEAQNGDKVSVHYTGKLKSDGSVFDSSLKRRTPIEFLLGSGQVIKGWDQGILGMCVNEKRKLNIPSELGYGARGAGGVIPPNADLVFDVELVAVNGVTVPQEEEAQDEEEKKEEKDEVERDEL</sequence>
<dbReference type="Pfam" id="PF00254">
    <property type="entry name" value="FKBP_C"/>
    <property type="match status" value="1"/>
</dbReference>
<dbReference type="OrthoDB" id="1902587at2759"/>
<dbReference type="EMBL" id="JAEUBF010000485">
    <property type="protein sequence ID" value="KAH3678214.1"/>
    <property type="molecule type" value="Genomic_DNA"/>
</dbReference>
<comment type="similarity">
    <text evidence="5">Belongs to the FKBP-type PPIase family. FKBP2 subfamily.</text>
</comment>
<dbReference type="FunFam" id="3.10.50.40:FF:000006">
    <property type="entry name" value="Peptidyl-prolyl cis-trans isomerase"/>
    <property type="match status" value="1"/>
</dbReference>
<keyword evidence="4 6" id="KW-0413">Isomerase</keyword>
<dbReference type="InterPro" id="IPR046357">
    <property type="entry name" value="PPIase_dom_sf"/>
</dbReference>
<protein>
    <recommendedName>
        <fullName evidence="2 6">peptidylprolyl isomerase</fullName>
        <ecNumber evidence="2 6">5.2.1.8</ecNumber>
    </recommendedName>
</protein>
<evidence type="ECO:0000256" key="6">
    <source>
        <dbReference type="PROSITE-ProRule" id="PRU00277"/>
    </source>
</evidence>
<evidence type="ECO:0000313" key="10">
    <source>
        <dbReference type="EMBL" id="KAH3678214.1"/>
    </source>
</evidence>
<evidence type="ECO:0000256" key="1">
    <source>
        <dbReference type="ARBA" id="ARBA00000971"/>
    </source>
</evidence>
<evidence type="ECO:0000256" key="2">
    <source>
        <dbReference type="ARBA" id="ARBA00013194"/>
    </source>
</evidence>
<dbReference type="InterPro" id="IPR044609">
    <property type="entry name" value="FKBP2/11"/>
</dbReference>
<feature type="compositionally biased region" description="Basic and acidic residues" evidence="7">
    <location>
        <begin position="145"/>
        <end position="156"/>
    </location>
</feature>
<dbReference type="GO" id="GO:0003755">
    <property type="term" value="F:peptidyl-prolyl cis-trans isomerase activity"/>
    <property type="evidence" value="ECO:0007669"/>
    <property type="project" value="UniProtKB-KW"/>
</dbReference>
<proteinExistence type="inferred from homology"/>